<organism evidence="2 3">
    <name type="scientific">Tanacetum coccineum</name>
    <dbReference type="NCBI Taxonomy" id="301880"/>
    <lineage>
        <taxon>Eukaryota</taxon>
        <taxon>Viridiplantae</taxon>
        <taxon>Streptophyta</taxon>
        <taxon>Embryophyta</taxon>
        <taxon>Tracheophyta</taxon>
        <taxon>Spermatophyta</taxon>
        <taxon>Magnoliopsida</taxon>
        <taxon>eudicotyledons</taxon>
        <taxon>Gunneridae</taxon>
        <taxon>Pentapetalae</taxon>
        <taxon>asterids</taxon>
        <taxon>campanulids</taxon>
        <taxon>Asterales</taxon>
        <taxon>Asteraceae</taxon>
        <taxon>Asteroideae</taxon>
        <taxon>Anthemideae</taxon>
        <taxon>Anthemidinae</taxon>
        <taxon>Tanacetum</taxon>
    </lineage>
</organism>
<sequence>MQDGDVPSKLTDEESILTYSFCIMRYYKSYNKKALRVCDIVACTIAGAVVLLLLPVMAKKAYVTENALMPRIIEDMIQVGLL</sequence>
<keyword evidence="1" id="KW-1133">Transmembrane helix</keyword>
<feature type="transmembrane region" description="Helical" evidence="1">
    <location>
        <begin position="34"/>
        <end position="58"/>
    </location>
</feature>
<dbReference type="Proteomes" id="UP001151760">
    <property type="component" value="Unassembled WGS sequence"/>
</dbReference>
<keyword evidence="1" id="KW-0472">Membrane</keyword>
<accession>A0ABQ5A2A2</accession>
<comment type="caution">
    <text evidence="2">The sequence shown here is derived from an EMBL/GenBank/DDBJ whole genome shotgun (WGS) entry which is preliminary data.</text>
</comment>
<evidence type="ECO:0000313" key="2">
    <source>
        <dbReference type="EMBL" id="GJS95731.1"/>
    </source>
</evidence>
<proteinExistence type="predicted"/>
<reference evidence="2" key="2">
    <citation type="submission" date="2022-01" db="EMBL/GenBank/DDBJ databases">
        <authorList>
            <person name="Yamashiro T."/>
            <person name="Shiraishi A."/>
            <person name="Satake H."/>
            <person name="Nakayama K."/>
        </authorList>
    </citation>
    <scope>NUCLEOTIDE SEQUENCE</scope>
</reference>
<dbReference type="EMBL" id="BQNB010011832">
    <property type="protein sequence ID" value="GJS95731.1"/>
    <property type="molecule type" value="Genomic_DNA"/>
</dbReference>
<reference evidence="2" key="1">
    <citation type="journal article" date="2022" name="Int. J. Mol. Sci.">
        <title>Draft Genome of Tanacetum Coccineum: Genomic Comparison of Closely Related Tanacetum-Family Plants.</title>
        <authorList>
            <person name="Yamashiro T."/>
            <person name="Shiraishi A."/>
            <person name="Nakayama K."/>
            <person name="Satake H."/>
        </authorList>
    </citation>
    <scope>NUCLEOTIDE SEQUENCE</scope>
</reference>
<evidence type="ECO:0000313" key="3">
    <source>
        <dbReference type="Proteomes" id="UP001151760"/>
    </source>
</evidence>
<evidence type="ECO:0000256" key="1">
    <source>
        <dbReference type="SAM" id="Phobius"/>
    </source>
</evidence>
<name>A0ABQ5A2A2_9ASTR</name>
<keyword evidence="1" id="KW-0812">Transmembrane</keyword>
<gene>
    <name evidence="2" type="ORF">Tco_0802699</name>
</gene>
<keyword evidence="3" id="KW-1185">Reference proteome</keyword>
<protein>
    <submittedName>
        <fullName evidence="2">Uncharacterized protein</fullName>
    </submittedName>
</protein>